<accession>A0A0C3BVI2</accession>
<dbReference type="FunCoup" id="A0A0C3BVI2">
    <property type="interactions" value="237"/>
</dbReference>
<keyword evidence="2" id="KW-1185">Reference proteome</keyword>
<dbReference type="AlphaFoldDB" id="A0A0C3BVI2"/>
<dbReference type="OrthoDB" id="10041966at2759"/>
<proteinExistence type="predicted"/>
<name>A0A0C3BVI2_PILCF</name>
<reference evidence="2" key="2">
    <citation type="submission" date="2015-01" db="EMBL/GenBank/DDBJ databases">
        <title>Evolutionary Origins and Diversification of the Mycorrhizal Mutualists.</title>
        <authorList>
            <consortium name="DOE Joint Genome Institute"/>
            <consortium name="Mycorrhizal Genomics Consortium"/>
            <person name="Kohler A."/>
            <person name="Kuo A."/>
            <person name="Nagy L.G."/>
            <person name="Floudas D."/>
            <person name="Copeland A."/>
            <person name="Barry K.W."/>
            <person name="Cichocki N."/>
            <person name="Veneault-Fourrey C."/>
            <person name="LaButti K."/>
            <person name="Lindquist E.A."/>
            <person name="Lipzen A."/>
            <person name="Lundell T."/>
            <person name="Morin E."/>
            <person name="Murat C."/>
            <person name="Riley R."/>
            <person name="Ohm R."/>
            <person name="Sun H."/>
            <person name="Tunlid A."/>
            <person name="Henrissat B."/>
            <person name="Grigoriev I.V."/>
            <person name="Hibbett D.S."/>
            <person name="Martin F."/>
        </authorList>
    </citation>
    <scope>NUCLEOTIDE SEQUENCE [LARGE SCALE GENOMIC DNA]</scope>
    <source>
        <strain evidence="2">F 1598</strain>
    </source>
</reference>
<dbReference type="SUPFAM" id="SSF52540">
    <property type="entry name" value="P-loop containing nucleoside triphosphate hydrolases"/>
    <property type="match status" value="1"/>
</dbReference>
<dbReference type="HOGENOM" id="CLU_058668_1_1_1"/>
<gene>
    <name evidence="1" type="ORF">PILCRDRAFT_187585</name>
</gene>
<evidence type="ECO:0000313" key="2">
    <source>
        <dbReference type="Proteomes" id="UP000054166"/>
    </source>
</evidence>
<organism evidence="1 2">
    <name type="scientific">Piloderma croceum (strain F 1598)</name>
    <dbReference type="NCBI Taxonomy" id="765440"/>
    <lineage>
        <taxon>Eukaryota</taxon>
        <taxon>Fungi</taxon>
        <taxon>Dikarya</taxon>
        <taxon>Basidiomycota</taxon>
        <taxon>Agaricomycotina</taxon>
        <taxon>Agaricomycetes</taxon>
        <taxon>Agaricomycetidae</taxon>
        <taxon>Atheliales</taxon>
        <taxon>Atheliaceae</taxon>
        <taxon>Piloderma</taxon>
    </lineage>
</organism>
<dbReference type="STRING" id="765440.A0A0C3BVI2"/>
<dbReference type="InParanoid" id="A0A0C3BVI2"/>
<dbReference type="Gene3D" id="3.40.50.300">
    <property type="entry name" value="P-loop containing nucleotide triphosphate hydrolases"/>
    <property type="match status" value="1"/>
</dbReference>
<dbReference type="Pfam" id="PF13238">
    <property type="entry name" value="AAA_18"/>
    <property type="match status" value="1"/>
</dbReference>
<dbReference type="InterPro" id="IPR027417">
    <property type="entry name" value="P-loop_NTPase"/>
</dbReference>
<reference evidence="1 2" key="1">
    <citation type="submission" date="2014-04" db="EMBL/GenBank/DDBJ databases">
        <authorList>
            <consortium name="DOE Joint Genome Institute"/>
            <person name="Kuo A."/>
            <person name="Tarkka M."/>
            <person name="Buscot F."/>
            <person name="Kohler A."/>
            <person name="Nagy L.G."/>
            <person name="Floudas D."/>
            <person name="Copeland A."/>
            <person name="Barry K.W."/>
            <person name="Cichocki N."/>
            <person name="Veneault-Fourrey C."/>
            <person name="LaButti K."/>
            <person name="Lindquist E.A."/>
            <person name="Lipzen A."/>
            <person name="Lundell T."/>
            <person name="Morin E."/>
            <person name="Murat C."/>
            <person name="Sun H."/>
            <person name="Tunlid A."/>
            <person name="Henrissat B."/>
            <person name="Grigoriev I.V."/>
            <person name="Hibbett D.S."/>
            <person name="Martin F."/>
            <person name="Nordberg H.P."/>
            <person name="Cantor M.N."/>
            <person name="Hua S.X."/>
        </authorList>
    </citation>
    <scope>NUCLEOTIDE SEQUENCE [LARGE SCALE GENOMIC DNA]</scope>
    <source>
        <strain evidence="1 2">F 1598</strain>
    </source>
</reference>
<sequence length="230" mass="27057">MVYSGPTCSGKTTLAKHLRRIIPNSVIIHQDDFARFEMHPEWDVPDWDTPAGAIEWPLFVSFLRKFKTTGMMPLDRRRLDYLTTQKDVQMRDEIERWYRDSFAQLELDIVKGEGERIIWGLVDGFLLYWDEDVINQLDVRIFLRAPHEVRKKRREERYDPPHYWEQVVHPAYVEAHFELFEDGDVENGKPTGQKVGNLVLIDTLEMGTSDVVKRCCKILLEHAKSLEVGR</sequence>
<protein>
    <recommendedName>
        <fullName evidence="3">Phosphoribulokinase/uridine kinase domain-containing protein</fullName>
    </recommendedName>
</protein>
<evidence type="ECO:0008006" key="3">
    <source>
        <dbReference type="Google" id="ProtNLM"/>
    </source>
</evidence>
<dbReference type="PANTHER" id="PTHR10285">
    <property type="entry name" value="URIDINE KINASE"/>
    <property type="match status" value="1"/>
</dbReference>
<dbReference type="Proteomes" id="UP000054166">
    <property type="component" value="Unassembled WGS sequence"/>
</dbReference>
<dbReference type="EMBL" id="KN832973">
    <property type="protein sequence ID" value="KIM90553.1"/>
    <property type="molecule type" value="Genomic_DNA"/>
</dbReference>
<evidence type="ECO:0000313" key="1">
    <source>
        <dbReference type="EMBL" id="KIM90553.1"/>
    </source>
</evidence>